<dbReference type="Proteomes" id="UP000264702">
    <property type="component" value="Unassembled WGS sequence"/>
</dbReference>
<comment type="caution">
    <text evidence="2">The sequence shown here is derived from an EMBL/GenBank/DDBJ whole genome shotgun (WGS) entry which is preliminary data.</text>
</comment>
<gene>
    <name evidence="2" type="ORF">D0Y96_10385</name>
</gene>
<evidence type="ECO:0000256" key="1">
    <source>
        <dbReference type="SAM" id="MobiDB-lite"/>
    </source>
</evidence>
<feature type="region of interest" description="Disordered" evidence="1">
    <location>
        <begin position="128"/>
        <end position="147"/>
    </location>
</feature>
<dbReference type="OrthoDB" id="112719at2"/>
<protein>
    <submittedName>
        <fullName evidence="2">Uncharacterized protein</fullName>
    </submittedName>
</protein>
<accession>A0A372IQ65</accession>
<evidence type="ECO:0000313" key="2">
    <source>
        <dbReference type="EMBL" id="RFU17097.1"/>
    </source>
</evidence>
<feature type="compositionally biased region" description="Basic and acidic residues" evidence="1">
    <location>
        <begin position="128"/>
        <end position="146"/>
    </location>
</feature>
<dbReference type="AlphaFoldDB" id="A0A372IQ65"/>
<evidence type="ECO:0000313" key="3">
    <source>
        <dbReference type="Proteomes" id="UP000264702"/>
    </source>
</evidence>
<dbReference type="RefSeq" id="WP_117299392.1">
    <property type="nucleotide sequence ID" value="NZ_QVQT02000003.1"/>
</dbReference>
<reference evidence="2 3" key="1">
    <citation type="submission" date="2018-08" db="EMBL/GenBank/DDBJ databases">
        <title>Acidipila sp. 4G-K13, an acidobacterium isolated from forest soil.</title>
        <authorList>
            <person name="Gao Z.-H."/>
            <person name="Qiu L.-H."/>
        </authorList>
    </citation>
    <scope>NUCLEOTIDE SEQUENCE [LARGE SCALE GENOMIC DNA]</scope>
    <source>
        <strain evidence="2 3">4G-K13</strain>
    </source>
</reference>
<organism evidence="2 3">
    <name type="scientific">Paracidobacterium acidisoli</name>
    <dbReference type="NCBI Taxonomy" id="2303751"/>
    <lineage>
        <taxon>Bacteria</taxon>
        <taxon>Pseudomonadati</taxon>
        <taxon>Acidobacteriota</taxon>
        <taxon>Terriglobia</taxon>
        <taxon>Terriglobales</taxon>
        <taxon>Acidobacteriaceae</taxon>
        <taxon>Paracidobacterium</taxon>
    </lineage>
</organism>
<feature type="region of interest" description="Disordered" evidence="1">
    <location>
        <begin position="293"/>
        <end position="328"/>
    </location>
</feature>
<dbReference type="EMBL" id="QVQT01000003">
    <property type="protein sequence ID" value="RFU17097.1"/>
    <property type="molecule type" value="Genomic_DNA"/>
</dbReference>
<keyword evidence="3" id="KW-1185">Reference proteome</keyword>
<proteinExistence type="predicted"/>
<sequence>MIVLQGLSRSIISAGNTRYSKPVRPAAFRLFLAFPVLALIAAAARPAFCQMPPVQIVQEVVNNELTADSNNHISWMYRDAKQVPGKSTVRLVVETPAGNLSETIKADGHDLSPDEKQQDLQKIDQMVKDPDLRQKQQKNAQHDDQQARSMMEMLPKAFLWKETGRSDGEIRLSYTPNPDFSPPSMNSRVLATMSGTLVVDEKQMRLKELKGTLTQPVEFGWGLLGKLDKGGTFHILRQEVQPGQWQITQTHVHIQGHALIFKSIGDQEDEETSDYVRTPSSLSLRQAAEMLKNGTVARELGKKTDSPQPAAETASAHSDERHHLHSSH</sequence>
<name>A0A372IQ65_9BACT</name>